<evidence type="ECO:0000313" key="4">
    <source>
        <dbReference type="Proteomes" id="UP001209878"/>
    </source>
</evidence>
<dbReference type="GO" id="GO:0005737">
    <property type="term" value="C:cytoplasm"/>
    <property type="evidence" value="ECO:0007669"/>
    <property type="project" value="TreeGrafter"/>
</dbReference>
<keyword evidence="4" id="KW-1185">Reference proteome</keyword>
<dbReference type="PANTHER" id="PTHR16320:SF1">
    <property type="entry name" value="SPHINGOMYELINASE DDB_G0288017"/>
    <property type="match status" value="1"/>
</dbReference>
<dbReference type="GO" id="GO:0004767">
    <property type="term" value="F:sphingomyelin phosphodiesterase activity"/>
    <property type="evidence" value="ECO:0007669"/>
    <property type="project" value="UniProtKB-EC"/>
</dbReference>
<sequence>MLACIRPLRICADYTFSSFMPTMKDRENFFWKLPEYLTILPLAVLGFLLSTPLGIVALLVWISIQHKRKPYRYSYVNGACTSFKTNYGIATTNLCLLPECVSRFNNLFNSKWRATEIGRRIVEQQQKYENDNNSNDTEPCHERSDHKHIAEVFRHDISETFPSIDFLLVQEAFDLGYTQDLVTRLHAVFPYIIYDVGLTSFRSNMYTFNSGLLFASKYPIEKVHFNWYKQSCNQCRLASKGVLQVKVRLASLNDGRNIVGYIFNTHLQSYEGDLPIQKQQLTDLLEWTELFRQTTLNSNDIIAFDLLGGDFNLDNMSPAHRETRVHRLFTSYEDVCCVMPGNDYNWTVGTEMRQIPLQDHSISTPEGLKRALEDPRSRQYYILDADVHIATMKSLATMAKTDQDGNVLLSPTGGRRRVDLILYRNVQDDTSHVSPLRVTSYSAVTQLATLTDHIPVAITFNIDHDRFSKKRNI</sequence>
<name>A0AAD9PEY9_RIDPI</name>
<dbReference type="Proteomes" id="UP001209878">
    <property type="component" value="Unassembled WGS sequence"/>
</dbReference>
<comment type="caution">
    <text evidence="3">The sequence shown here is derived from an EMBL/GenBank/DDBJ whole genome shotgun (WGS) entry which is preliminary data.</text>
</comment>
<dbReference type="InterPro" id="IPR038772">
    <property type="entry name" value="Sph/SMPD2-like"/>
</dbReference>
<feature type="transmembrane region" description="Helical" evidence="2">
    <location>
        <begin position="39"/>
        <end position="62"/>
    </location>
</feature>
<proteinExistence type="predicted"/>
<keyword evidence="2" id="KW-0472">Membrane</keyword>
<dbReference type="Gene3D" id="3.60.10.10">
    <property type="entry name" value="Endonuclease/exonuclease/phosphatase"/>
    <property type="match status" value="1"/>
</dbReference>
<evidence type="ECO:0000256" key="1">
    <source>
        <dbReference type="ARBA" id="ARBA00012369"/>
    </source>
</evidence>
<reference evidence="3" key="1">
    <citation type="journal article" date="2023" name="Mol. Biol. Evol.">
        <title>Third-Generation Sequencing Reveals the Adaptive Role of the Epigenome in Three Deep-Sea Polychaetes.</title>
        <authorList>
            <person name="Perez M."/>
            <person name="Aroh O."/>
            <person name="Sun Y."/>
            <person name="Lan Y."/>
            <person name="Juniper S.K."/>
            <person name="Young C.R."/>
            <person name="Angers B."/>
            <person name="Qian P.Y."/>
        </authorList>
    </citation>
    <scope>NUCLEOTIDE SEQUENCE</scope>
    <source>
        <strain evidence="3">R07B-5</strain>
    </source>
</reference>
<dbReference type="InterPro" id="IPR036691">
    <property type="entry name" value="Endo/exonu/phosph_ase_sf"/>
</dbReference>
<dbReference type="AlphaFoldDB" id="A0AAD9PEY9"/>
<dbReference type="EC" id="3.1.4.12" evidence="1"/>
<accession>A0AAD9PEY9</accession>
<keyword evidence="2" id="KW-1133">Transmembrane helix</keyword>
<dbReference type="SUPFAM" id="SSF56219">
    <property type="entry name" value="DNase I-like"/>
    <property type="match status" value="1"/>
</dbReference>
<dbReference type="EMBL" id="JAODUO010000011">
    <property type="protein sequence ID" value="KAK2193548.1"/>
    <property type="molecule type" value="Genomic_DNA"/>
</dbReference>
<keyword evidence="2" id="KW-0812">Transmembrane</keyword>
<gene>
    <name evidence="3" type="ORF">NP493_10g05014</name>
</gene>
<protein>
    <recommendedName>
        <fullName evidence="1">sphingomyelin phosphodiesterase</fullName>
        <ecNumber evidence="1">3.1.4.12</ecNumber>
    </recommendedName>
</protein>
<dbReference type="PANTHER" id="PTHR16320">
    <property type="entry name" value="SPHINGOMYELINASE FAMILY MEMBER"/>
    <property type="match status" value="1"/>
</dbReference>
<evidence type="ECO:0000256" key="2">
    <source>
        <dbReference type="SAM" id="Phobius"/>
    </source>
</evidence>
<evidence type="ECO:0000313" key="3">
    <source>
        <dbReference type="EMBL" id="KAK2193548.1"/>
    </source>
</evidence>
<organism evidence="3 4">
    <name type="scientific">Ridgeia piscesae</name>
    <name type="common">Tubeworm</name>
    <dbReference type="NCBI Taxonomy" id="27915"/>
    <lineage>
        <taxon>Eukaryota</taxon>
        <taxon>Metazoa</taxon>
        <taxon>Spiralia</taxon>
        <taxon>Lophotrochozoa</taxon>
        <taxon>Annelida</taxon>
        <taxon>Polychaeta</taxon>
        <taxon>Sedentaria</taxon>
        <taxon>Canalipalpata</taxon>
        <taxon>Sabellida</taxon>
        <taxon>Siboglinidae</taxon>
        <taxon>Ridgeia</taxon>
    </lineage>
</organism>